<feature type="region of interest" description="Disordered" evidence="1">
    <location>
        <begin position="24"/>
        <end position="56"/>
    </location>
</feature>
<evidence type="ECO:0000313" key="3">
    <source>
        <dbReference type="Proteomes" id="UP000076761"/>
    </source>
</evidence>
<protein>
    <submittedName>
        <fullName evidence="2">Uncharacterized protein</fullName>
    </submittedName>
</protein>
<name>A0A165TGL1_9AGAM</name>
<evidence type="ECO:0000256" key="1">
    <source>
        <dbReference type="SAM" id="MobiDB-lite"/>
    </source>
</evidence>
<dbReference type="Proteomes" id="UP000076761">
    <property type="component" value="Unassembled WGS sequence"/>
</dbReference>
<proteinExistence type="predicted"/>
<accession>A0A165TGL1</accession>
<dbReference type="AlphaFoldDB" id="A0A165TGL1"/>
<feature type="compositionally biased region" description="Basic residues" evidence="1">
    <location>
        <begin position="74"/>
        <end position="92"/>
    </location>
</feature>
<dbReference type="InParanoid" id="A0A165TGL1"/>
<reference evidence="2 3" key="1">
    <citation type="journal article" date="2016" name="Mol. Biol. Evol.">
        <title>Comparative Genomics of Early-Diverging Mushroom-Forming Fungi Provides Insights into the Origins of Lignocellulose Decay Capabilities.</title>
        <authorList>
            <person name="Nagy L.G."/>
            <person name="Riley R."/>
            <person name="Tritt A."/>
            <person name="Adam C."/>
            <person name="Daum C."/>
            <person name="Floudas D."/>
            <person name="Sun H."/>
            <person name="Yadav J.S."/>
            <person name="Pangilinan J."/>
            <person name="Larsson K.H."/>
            <person name="Matsuura K."/>
            <person name="Barry K."/>
            <person name="Labutti K."/>
            <person name="Kuo R."/>
            <person name="Ohm R.A."/>
            <person name="Bhattacharya S.S."/>
            <person name="Shirouzu T."/>
            <person name="Yoshinaga Y."/>
            <person name="Martin F.M."/>
            <person name="Grigoriev I.V."/>
            <person name="Hibbett D.S."/>
        </authorList>
    </citation>
    <scope>NUCLEOTIDE SEQUENCE [LARGE SCALE GENOMIC DNA]</scope>
    <source>
        <strain evidence="2 3">HHB14362 ss-1</strain>
    </source>
</reference>
<organism evidence="2 3">
    <name type="scientific">Neolentinus lepideus HHB14362 ss-1</name>
    <dbReference type="NCBI Taxonomy" id="1314782"/>
    <lineage>
        <taxon>Eukaryota</taxon>
        <taxon>Fungi</taxon>
        <taxon>Dikarya</taxon>
        <taxon>Basidiomycota</taxon>
        <taxon>Agaricomycotina</taxon>
        <taxon>Agaricomycetes</taxon>
        <taxon>Gloeophyllales</taxon>
        <taxon>Gloeophyllaceae</taxon>
        <taxon>Neolentinus</taxon>
    </lineage>
</organism>
<evidence type="ECO:0000313" key="2">
    <source>
        <dbReference type="EMBL" id="KZT26635.1"/>
    </source>
</evidence>
<sequence length="162" mass="18984">MDVNMLAREFRSCLTLEPPLSIPSASSIGSNADFTMNDDTEFVPRPKSRIGSTGRYEQGARVRFDEPVAIPSRASKKIVKRHERSVQRHPVHPRADTLRRVAEKARKHEMEQHYRTLRARRETTERRRNEWLEFVRQQPVDLPEGLLRARFSVYHRNRTPAV</sequence>
<feature type="region of interest" description="Disordered" evidence="1">
    <location>
        <begin position="73"/>
        <end position="94"/>
    </location>
</feature>
<feature type="compositionally biased region" description="Polar residues" evidence="1">
    <location>
        <begin position="24"/>
        <end position="34"/>
    </location>
</feature>
<dbReference type="EMBL" id="KV425566">
    <property type="protein sequence ID" value="KZT26635.1"/>
    <property type="molecule type" value="Genomic_DNA"/>
</dbReference>
<keyword evidence="3" id="KW-1185">Reference proteome</keyword>
<gene>
    <name evidence="2" type="ORF">NEOLEDRAFT_1132192</name>
</gene>